<evidence type="ECO:0000313" key="2">
    <source>
        <dbReference type="EMBL" id="GJS90757.1"/>
    </source>
</evidence>
<name>A0ABQ4ZNM5_9ASTR</name>
<feature type="compositionally biased region" description="Acidic residues" evidence="1">
    <location>
        <begin position="41"/>
        <end position="54"/>
    </location>
</feature>
<sequence length="161" mass="17301">MLHLTPKVFDGLNKKCPNKGSVVTLAVPDEPSDSSSNPSLDSEEAVEDISSDEAGDTKKAGGNEQAGDTQANVHMSEPLIGKPEETLISSTQTLSFVEFTNQFLNDNPDMTVYDVLKDPVELEVQSMVGVPVTQDKLVELRPLLVDTTVTLILNTTTVSPT</sequence>
<dbReference type="Proteomes" id="UP001151760">
    <property type="component" value="Unassembled WGS sequence"/>
</dbReference>
<dbReference type="EMBL" id="BQNB010011454">
    <property type="protein sequence ID" value="GJS90757.1"/>
    <property type="molecule type" value="Genomic_DNA"/>
</dbReference>
<reference evidence="2" key="2">
    <citation type="submission" date="2022-01" db="EMBL/GenBank/DDBJ databases">
        <authorList>
            <person name="Yamashiro T."/>
            <person name="Shiraishi A."/>
            <person name="Satake H."/>
            <person name="Nakayama K."/>
        </authorList>
    </citation>
    <scope>NUCLEOTIDE SEQUENCE</scope>
</reference>
<evidence type="ECO:0000256" key="1">
    <source>
        <dbReference type="SAM" id="MobiDB-lite"/>
    </source>
</evidence>
<feature type="region of interest" description="Disordered" evidence="1">
    <location>
        <begin position="1"/>
        <end position="82"/>
    </location>
</feature>
<keyword evidence="3" id="KW-1185">Reference proteome</keyword>
<protein>
    <submittedName>
        <fullName evidence="2">Uncharacterized protein</fullName>
    </submittedName>
</protein>
<proteinExistence type="predicted"/>
<gene>
    <name evidence="2" type="ORF">Tco_0773393</name>
</gene>
<accession>A0ABQ4ZNM5</accession>
<comment type="caution">
    <text evidence="2">The sequence shown here is derived from an EMBL/GenBank/DDBJ whole genome shotgun (WGS) entry which is preliminary data.</text>
</comment>
<evidence type="ECO:0000313" key="3">
    <source>
        <dbReference type="Proteomes" id="UP001151760"/>
    </source>
</evidence>
<organism evidence="2 3">
    <name type="scientific">Tanacetum coccineum</name>
    <dbReference type="NCBI Taxonomy" id="301880"/>
    <lineage>
        <taxon>Eukaryota</taxon>
        <taxon>Viridiplantae</taxon>
        <taxon>Streptophyta</taxon>
        <taxon>Embryophyta</taxon>
        <taxon>Tracheophyta</taxon>
        <taxon>Spermatophyta</taxon>
        <taxon>Magnoliopsida</taxon>
        <taxon>eudicotyledons</taxon>
        <taxon>Gunneridae</taxon>
        <taxon>Pentapetalae</taxon>
        <taxon>asterids</taxon>
        <taxon>campanulids</taxon>
        <taxon>Asterales</taxon>
        <taxon>Asteraceae</taxon>
        <taxon>Asteroideae</taxon>
        <taxon>Anthemideae</taxon>
        <taxon>Anthemidinae</taxon>
        <taxon>Tanacetum</taxon>
    </lineage>
</organism>
<reference evidence="2" key="1">
    <citation type="journal article" date="2022" name="Int. J. Mol. Sci.">
        <title>Draft Genome of Tanacetum Coccineum: Genomic Comparison of Closely Related Tanacetum-Family Plants.</title>
        <authorList>
            <person name="Yamashiro T."/>
            <person name="Shiraishi A."/>
            <person name="Nakayama K."/>
            <person name="Satake H."/>
        </authorList>
    </citation>
    <scope>NUCLEOTIDE SEQUENCE</scope>
</reference>